<feature type="transmembrane region" description="Helical" evidence="7">
    <location>
        <begin position="21"/>
        <end position="46"/>
    </location>
</feature>
<dbReference type="STRING" id="655355.SAMN05216283_11548"/>
<proteinExistence type="inferred from homology"/>
<keyword evidence="4 7" id="KW-1133">Transmembrane helix</keyword>
<dbReference type="GO" id="GO:0022857">
    <property type="term" value="F:transmembrane transporter activity"/>
    <property type="evidence" value="ECO:0007669"/>
    <property type="project" value="TreeGrafter"/>
</dbReference>
<evidence type="ECO:0000256" key="5">
    <source>
        <dbReference type="ARBA" id="ARBA00023136"/>
    </source>
</evidence>
<sequence>MQYGALLYENLRISIQSIRSNLLRTILTVLIIAVGITALVGILTAIDSIKSSITKEFTFMGANTFTITSRAINVQVGNERVRTKNHAYINYYQAKEFKDQFDFPAVVSISTTATGTATVKYGSEKSNPNVTVRGVDENYILASGFEIDKGRNLAGVDLETASNRVLLGDGLVRRLFDKGENPLNKEITIGNGRYEVVGTLKSKGGGFGDNGDEVCLLPYSNVRTYFSRPQMNFNVQVKVENTQLVDAALGQAEGTFRIVRGLNPTDETDFNLEKSDNLVNMLLNNIRNITLVATVIGIITLFGAAVGLMNIMLVSVTERTREIGVRKAIGANSRLIRQQFLMEAVVIGQIGGLLGIVLGILVGNIVSVLIGSSFIVPWVWIITGVVVCYGVGIVSGYYPAQKASRLDPIESLRYE</sequence>
<evidence type="ECO:0000256" key="2">
    <source>
        <dbReference type="ARBA" id="ARBA00022475"/>
    </source>
</evidence>
<comment type="similarity">
    <text evidence="6">Belongs to the ABC-4 integral membrane protein family.</text>
</comment>
<dbReference type="RefSeq" id="WP_093921481.1">
    <property type="nucleotide sequence ID" value="NZ_FONW01000015.1"/>
</dbReference>
<evidence type="ECO:0000313" key="10">
    <source>
        <dbReference type="EMBL" id="SFF76087.1"/>
    </source>
</evidence>
<dbReference type="PANTHER" id="PTHR30572">
    <property type="entry name" value="MEMBRANE COMPONENT OF TRANSPORTER-RELATED"/>
    <property type="match status" value="1"/>
</dbReference>
<feature type="transmembrane region" description="Helical" evidence="7">
    <location>
        <begin position="378"/>
        <end position="398"/>
    </location>
</feature>
<keyword evidence="3 7" id="KW-0812">Transmembrane</keyword>
<evidence type="ECO:0000256" key="7">
    <source>
        <dbReference type="SAM" id="Phobius"/>
    </source>
</evidence>
<protein>
    <submittedName>
        <fullName evidence="10">Putative ABC transport system permease protein</fullName>
    </submittedName>
</protein>
<accession>A0A1I2LF55</accession>
<evidence type="ECO:0000256" key="6">
    <source>
        <dbReference type="ARBA" id="ARBA00038076"/>
    </source>
</evidence>
<dbReference type="InterPro" id="IPR025857">
    <property type="entry name" value="MacB_PCD"/>
</dbReference>
<evidence type="ECO:0000256" key="4">
    <source>
        <dbReference type="ARBA" id="ARBA00022989"/>
    </source>
</evidence>
<organism evidence="10 11">
    <name type="scientific">Sunxiuqinia elliptica</name>
    <dbReference type="NCBI Taxonomy" id="655355"/>
    <lineage>
        <taxon>Bacteria</taxon>
        <taxon>Pseudomonadati</taxon>
        <taxon>Bacteroidota</taxon>
        <taxon>Bacteroidia</taxon>
        <taxon>Marinilabiliales</taxon>
        <taxon>Prolixibacteraceae</taxon>
        <taxon>Sunxiuqinia</taxon>
    </lineage>
</organism>
<keyword evidence="2" id="KW-1003">Cell membrane</keyword>
<feature type="domain" description="ABC3 transporter permease C-terminal" evidence="8">
    <location>
        <begin position="295"/>
        <end position="408"/>
    </location>
</feature>
<dbReference type="InterPro" id="IPR050250">
    <property type="entry name" value="Macrolide_Exporter_MacB"/>
</dbReference>
<keyword evidence="5 7" id="KW-0472">Membrane</keyword>
<dbReference type="InterPro" id="IPR003838">
    <property type="entry name" value="ABC3_permease_C"/>
</dbReference>
<dbReference type="Pfam" id="PF12704">
    <property type="entry name" value="MacB_PCD"/>
    <property type="match status" value="1"/>
</dbReference>
<dbReference type="PANTHER" id="PTHR30572:SF4">
    <property type="entry name" value="ABC TRANSPORTER PERMEASE YTRF"/>
    <property type="match status" value="1"/>
</dbReference>
<feature type="domain" description="MacB-like periplasmic core" evidence="9">
    <location>
        <begin position="25"/>
        <end position="251"/>
    </location>
</feature>
<dbReference type="Pfam" id="PF02687">
    <property type="entry name" value="FtsX"/>
    <property type="match status" value="1"/>
</dbReference>
<evidence type="ECO:0000256" key="1">
    <source>
        <dbReference type="ARBA" id="ARBA00004651"/>
    </source>
</evidence>
<feature type="transmembrane region" description="Helical" evidence="7">
    <location>
        <begin position="291"/>
        <end position="316"/>
    </location>
</feature>
<evidence type="ECO:0000259" key="8">
    <source>
        <dbReference type="Pfam" id="PF02687"/>
    </source>
</evidence>
<dbReference type="EMBL" id="FONW01000015">
    <property type="protein sequence ID" value="SFF76087.1"/>
    <property type="molecule type" value="Genomic_DNA"/>
</dbReference>
<keyword evidence="11" id="KW-1185">Reference proteome</keyword>
<dbReference type="Proteomes" id="UP000198964">
    <property type="component" value="Unassembled WGS sequence"/>
</dbReference>
<reference evidence="10 11" key="1">
    <citation type="submission" date="2016-10" db="EMBL/GenBank/DDBJ databases">
        <authorList>
            <person name="de Groot N.N."/>
        </authorList>
    </citation>
    <scope>NUCLEOTIDE SEQUENCE [LARGE SCALE GENOMIC DNA]</scope>
    <source>
        <strain evidence="10 11">CGMCC 1.9156</strain>
    </source>
</reference>
<evidence type="ECO:0000313" key="11">
    <source>
        <dbReference type="Proteomes" id="UP000198964"/>
    </source>
</evidence>
<feature type="transmembrane region" description="Helical" evidence="7">
    <location>
        <begin position="344"/>
        <end position="366"/>
    </location>
</feature>
<evidence type="ECO:0000259" key="9">
    <source>
        <dbReference type="Pfam" id="PF12704"/>
    </source>
</evidence>
<evidence type="ECO:0000256" key="3">
    <source>
        <dbReference type="ARBA" id="ARBA00022692"/>
    </source>
</evidence>
<dbReference type="AlphaFoldDB" id="A0A1I2LF55"/>
<dbReference type="GO" id="GO:0005886">
    <property type="term" value="C:plasma membrane"/>
    <property type="evidence" value="ECO:0007669"/>
    <property type="project" value="UniProtKB-SubCell"/>
</dbReference>
<gene>
    <name evidence="10" type="ORF">SAMN05216283_11548</name>
</gene>
<name>A0A1I2LF55_9BACT</name>
<comment type="subcellular location">
    <subcellularLocation>
        <location evidence="1">Cell membrane</location>
        <topology evidence="1">Multi-pass membrane protein</topology>
    </subcellularLocation>
</comment>